<dbReference type="AlphaFoldDB" id="A0A2H5Y3J3"/>
<organism evidence="1 2">
    <name type="scientific">Candidatus Thermoflexus japonica</name>
    <dbReference type="NCBI Taxonomy" id="2035417"/>
    <lineage>
        <taxon>Bacteria</taxon>
        <taxon>Bacillati</taxon>
        <taxon>Chloroflexota</taxon>
        <taxon>Thermoflexia</taxon>
        <taxon>Thermoflexales</taxon>
        <taxon>Thermoflexaceae</taxon>
        <taxon>Thermoflexus</taxon>
    </lineage>
</organism>
<dbReference type="EMBL" id="BEHY01000003">
    <property type="protein sequence ID" value="GBD08015.1"/>
    <property type="molecule type" value="Genomic_DNA"/>
</dbReference>
<dbReference type="Proteomes" id="UP000236642">
    <property type="component" value="Unassembled WGS sequence"/>
</dbReference>
<protein>
    <submittedName>
        <fullName evidence="1">Uncharacterized protein</fullName>
    </submittedName>
</protein>
<reference evidence="2" key="1">
    <citation type="submission" date="2017-09" db="EMBL/GenBank/DDBJ databases">
        <title>Metaegenomics of thermophilic ammonia-oxidizing enrichment culture.</title>
        <authorList>
            <person name="Kato S."/>
            <person name="Suzuki K."/>
        </authorList>
    </citation>
    <scope>NUCLEOTIDE SEQUENCE [LARGE SCALE GENOMIC DNA]</scope>
</reference>
<proteinExistence type="predicted"/>
<accession>A0A2H5Y3J3</accession>
<comment type="caution">
    <text evidence="1">The sequence shown here is derived from an EMBL/GenBank/DDBJ whole genome shotgun (WGS) entry which is preliminary data.</text>
</comment>
<sequence>MPSPERMRIITIMAMKKNEPVRLERTLSDHEPEEVEP</sequence>
<evidence type="ECO:0000313" key="1">
    <source>
        <dbReference type="EMBL" id="GBD08015.1"/>
    </source>
</evidence>
<gene>
    <name evidence="1" type="ORF">HRbin22_00243</name>
</gene>
<name>A0A2H5Y3J3_9CHLR</name>
<evidence type="ECO:0000313" key="2">
    <source>
        <dbReference type="Proteomes" id="UP000236642"/>
    </source>
</evidence>